<keyword evidence="11" id="KW-1185">Reference proteome</keyword>
<dbReference type="AlphaFoldDB" id="A0A2U2J208"/>
<dbReference type="GO" id="GO:0005829">
    <property type="term" value="C:cytosol"/>
    <property type="evidence" value="ECO:0007669"/>
    <property type="project" value="TreeGrafter"/>
</dbReference>
<dbReference type="Pfam" id="PF13500">
    <property type="entry name" value="AAA_26"/>
    <property type="match status" value="1"/>
</dbReference>
<feature type="active site" evidence="9">
    <location>
        <position position="33"/>
    </location>
</feature>
<dbReference type="GO" id="GO:0000287">
    <property type="term" value="F:magnesium ion binding"/>
    <property type="evidence" value="ECO:0007669"/>
    <property type="project" value="UniProtKB-UniRule"/>
</dbReference>
<accession>A0A2U2J208</accession>
<dbReference type="EC" id="6.3.3.3" evidence="9"/>
<comment type="subcellular location">
    <subcellularLocation>
        <location evidence="9">Cytoplasm</location>
    </subcellularLocation>
</comment>
<dbReference type="Gene3D" id="3.40.50.300">
    <property type="entry name" value="P-loop containing nucleotide triphosphate hydrolases"/>
    <property type="match status" value="1"/>
</dbReference>
<evidence type="ECO:0000256" key="2">
    <source>
        <dbReference type="ARBA" id="ARBA00022598"/>
    </source>
</evidence>
<feature type="binding site" evidence="9">
    <location>
        <position position="44"/>
    </location>
    <ligand>
        <name>Mg(2+)</name>
        <dbReference type="ChEBI" id="CHEBI:18420"/>
    </ligand>
</feature>
<evidence type="ECO:0000256" key="3">
    <source>
        <dbReference type="ARBA" id="ARBA00022723"/>
    </source>
</evidence>
<evidence type="ECO:0000256" key="9">
    <source>
        <dbReference type="HAMAP-Rule" id="MF_00336"/>
    </source>
</evidence>
<feature type="binding site" evidence="9">
    <location>
        <begin position="13"/>
        <end position="18"/>
    </location>
    <ligand>
        <name>ATP</name>
        <dbReference type="ChEBI" id="CHEBI:30616"/>
    </ligand>
</feature>
<comment type="pathway">
    <text evidence="9">Cofactor biosynthesis; biotin biosynthesis; biotin from 7,8-diaminononanoate: step 1/2.</text>
</comment>
<feature type="binding site" evidence="9">
    <location>
        <position position="100"/>
    </location>
    <ligand>
        <name>Mg(2+)</name>
        <dbReference type="ChEBI" id="CHEBI:18420"/>
    </ligand>
</feature>
<dbReference type="InterPro" id="IPR027417">
    <property type="entry name" value="P-loop_NTPase"/>
</dbReference>
<dbReference type="GO" id="GO:0009102">
    <property type="term" value="P:biotin biosynthetic process"/>
    <property type="evidence" value="ECO:0007669"/>
    <property type="project" value="UniProtKB-UniRule"/>
</dbReference>
<comment type="caution">
    <text evidence="10">The sequence shown here is derived from an EMBL/GenBank/DDBJ whole genome shotgun (WGS) entry which is preliminary data.</text>
</comment>
<evidence type="ECO:0000256" key="8">
    <source>
        <dbReference type="ARBA" id="ARBA00047386"/>
    </source>
</evidence>
<dbReference type="GO" id="GO:0005524">
    <property type="term" value="F:ATP binding"/>
    <property type="evidence" value="ECO:0007669"/>
    <property type="project" value="UniProtKB-UniRule"/>
</dbReference>
<dbReference type="RefSeq" id="WP_109270483.1">
    <property type="nucleotide sequence ID" value="NZ_QFFF01000001.1"/>
</dbReference>
<feature type="binding site" evidence="9">
    <location>
        <begin position="184"/>
        <end position="186"/>
    </location>
    <ligand>
        <name>ATP</name>
        <dbReference type="ChEBI" id="CHEBI:30616"/>
    </ligand>
</feature>
<comment type="subunit">
    <text evidence="9">Homodimer.</text>
</comment>
<reference evidence="10 11" key="1">
    <citation type="submission" date="2018-05" db="EMBL/GenBank/DDBJ databases">
        <title>Genome of Sphingosinicella humi QZX222.</title>
        <authorList>
            <person name="Qiao Z."/>
            <person name="Wang G."/>
        </authorList>
    </citation>
    <scope>NUCLEOTIDE SEQUENCE [LARGE SCALE GENOMIC DNA]</scope>
    <source>
        <strain evidence="10 11">QZX222</strain>
    </source>
</reference>
<dbReference type="OrthoDB" id="9802097at2"/>
<evidence type="ECO:0000256" key="5">
    <source>
        <dbReference type="ARBA" id="ARBA00022756"/>
    </source>
</evidence>
<comment type="similarity">
    <text evidence="9">Belongs to the dethiobiotin synthetase family.</text>
</comment>
<dbReference type="InterPro" id="IPR004472">
    <property type="entry name" value="DTB_synth_BioD"/>
</dbReference>
<dbReference type="PIRSF" id="PIRSF006755">
    <property type="entry name" value="DTB_synth"/>
    <property type="match status" value="1"/>
</dbReference>
<keyword evidence="2 9" id="KW-0436">Ligase</keyword>
<feature type="binding site" evidence="9">
    <location>
        <begin position="100"/>
        <end position="103"/>
    </location>
    <ligand>
        <name>ATP</name>
        <dbReference type="ChEBI" id="CHEBI:30616"/>
    </ligand>
</feature>
<keyword evidence="5 9" id="KW-0093">Biotin biosynthesis</keyword>
<dbReference type="SUPFAM" id="SSF52540">
    <property type="entry name" value="P-loop containing nucleoside triphosphate hydrolases"/>
    <property type="match status" value="1"/>
</dbReference>
<dbReference type="NCBIfam" id="TIGR00347">
    <property type="entry name" value="bioD"/>
    <property type="match status" value="1"/>
</dbReference>
<feature type="binding site" evidence="9">
    <location>
        <position position="44"/>
    </location>
    <ligand>
        <name>ATP</name>
        <dbReference type="ChEBI" id="CHEBI:30616"/>
    </ligand>
</feature>
<dbReference type="PANTHER" id="PTHR43210:SF2">
    <property type="entry name" value="ATP-DEPENDENT DETHIOBIOTIN SYNTHETASE BIOD 2"/>
    <property type="match status" value="1"/>
</dbReference>
<evidence type="ECO:0000256" key="7">
    <source>
        <dbReference type="ARBA" id="ARBA00022842"/>
    </source>
</evidence>
<dbReference type="PANTHER" id="PTHR43210">
    <property type="entry name" value="DETHIOBIOTIN SYNTHETASE"/>
    <property type="match status" value="1"/>
</dbReference>
<comment type="cofactor">
    <cofactor evidence="9">
        <name>Mg(2+)</name>
        <dbReference type="ChEBI" id="CHEBI:18420"/>
    </cofactor>
</comment>
<protein>
    <recommendedName>
        <fullName evidence="9">ATP-dependent dethiobiotin synthetase BioD</fullName>
        <ecNumber evidence="9">6.3.3.3</ecNumber>
    </recommendedName>
    <alternativeName>
        <fullName evidence="9">DTB synthetase</fullName>
        <shortName evidence="9">DTBS</shortName>
    </alternativeName>
    <alternativeName>
        <fullName evidence="9">Dethiobiotin synthase</fullName>
    </alternativeName>
</protein>
<comment type="catalytic activity">
    <reaction evidence="8">
        <text>(7R,8S)-8-amino-7-(carboxyamino)nonanoate + ATP = (4R,5S)-dethiobiotin + ADP + phosphate + H(+)</text>
        <dbReference type="Rhea" id="RHEA:63684"/>
        <dbReference type="ChEBI" id="CHEBI:15378"/>
        <dbReference type="ChEBI" id="CHEBI:30616"/>
        <dbReference type="ChEBI" id="CHEBI:43474"/>
        <dbReference type="ChEBI" id="CHEBI:149470"/>
        <dbReference type="ChEBI" id="CHEBI:149473"/>
        <dbReference type="ChEBI" id="CHEBI:456216"/>
    </reaction>
</comment>
<evidence type="ECO:0000313" key="10">
    <source>
        <dbReference type="EMBL" id="PWG02342.1"/>
    </source>
</evidence>
<keyword evidence="6 9" id="KW-0067">ATP-binding</keyword>
<dbReference type="GO" id="GO:0004141">
    <property type="term" value="F:dethiobiotin synthase activity"/>
    <property type="evidence" value="ECO:0007669"/>
    <property type="project" value="UniProtKB-UniRule"/>
</dbReference>
<keyword evidence="1 9" id="KW-0963">Cytoplasm</keyword>
<comment type="function">
    <text evidence="9">Catalyzes a mechanistically unusual reaction, the ATP-dependent insertion of CO2 between the N7 and N8 nitrogen atoms of 7,8-diaminopelargonic acid (DAPA, also called 7,8-diammoniononanoate) to form a ureido ring.</text>
</comment>
<evidence type="ECO:0000256" key="6">
    <source>
        <dbReference type="ARBA" id="ARBA00022840"/>
    </source>
</evidence>
<comment type="catalytic activity">
    <reaction evidence="9">
        <text>(7R,8S)-7,8-diammoniononanoate + CO2 + ATP = (4R,5S)-dethiobiotin + ADP + phosphate + 3 H(+)</text>
        <dbReference type="Rhea" id="RHEA:15805"/>
        <dbReference type="ChEBI" id="CHEBI:15378"/>
        <dbReference type="ChEBI" id="CHEBI:16526"/>
        <dbReference type="ChEBI" id="CHEBI:30616"/>
        <dbReference type="ChEBI" id="CHEBI:43474"/>
        <dbReference type="ChEBI" id="CHEBI:149469"/>
        <dbReference type="ChEBI" id="CHEBI:149473"/>
        <dbReference type="ChEBI" id="CHEBI:456216"/>
        <dbReference type="EC" id="6.3.3.3"/>
    </reaction>
</comment>
<gene>
    <name evidence="9" type="primary">bioD</name>
    <name evidence="10" type="ORF">DF286_05290</name>
</gene>
<dbReference type="HAMAP" id="MF_00336">
    <property type="entry name" value="BioD"/>
    <property type="match status" value="1"/>
</dbReference>
<comment type="caution">
    <text evidence="9">Lacks conserved residue(s) required for the propagation of feature annotation.</text>
</comment>
<keyword evidence="4 9" id="KW-0547">Nucleotide-binding</keyword>
<evidence type="ECO:0000256" key="4">
    <source>
        <dbReference type="ARBA" id="ARBA00022741"/>
    </source>
</evidence>
<dbReference type="CDD" id="cd03109">
    <property type="entry name" value="DTBS"/>
    <property type="match status" value="1"/>
</dbReference>
<dbReference type="Proteomes" id="UP000245916">
    <property type="component" value="Unassembled WGS sequence"/>
</dbReference>
<proteinExistence type="inferred from homology"/>
<feature type="binding site" evidence="9">
    <location>
        <position position="17"/>
    </location>
    <ligand>
        <name>Mg(2+)</name>
        <dbReference type="ChEBI" id="CHEBI:18420"/>
    </ligand>
</feature>
<keyword evidence="3 9" id="KW-0479">Metal-binding</keyword>
<keyword evidence="7 9" id="KW-0460">Magnesium</keyword>
<sequence>MTRAIIVTGTDTGIGKTVFAAGLAGILGARYWKPVQAGTDPEGDSETVASLSGLAADRILPEAYRLKIPASPHLAAREEGLTLEIEHLALPKVEDPLVIEGAGGVLVPLSETLLTVDLFASWHAPAIVCTRTGLGTINHSLLTVRALQGAGVPVLGLAFIGDPHEENERIIPKLAGVPSLGRLPLLDPLSRDTLRQAMQAHIDLTPLERAL</sequence>
<evidence type="ECO:0000256" key="1">
    <source>
        <dbReference type="ARBA" id="ARBA00022490"/>
    </source>
</evidence>
<organism evidence="10 11">
    <name type="scientific">Allosphingosinicella humi</name>
    <dbReference type="NCBI Taxonomy" id="2068657"/>
    <lineage>
        <taxon>Bacteria</taxon>
        <taxon>Pseudomonadati</taxon>
        <taxon>Pseudomonadota</taxon>
        <taxon>Alphaproteobacteria</taxon>
        <taxon>Sphingomonadales</taxon>
        <taxon>Sphingomonadaceae</taxon>
        <taxon>Allosphingosinicella</taxon>
    </lineage>
</organism>
<dbReference type="UniPathway" id="UPA00078">
    <property type="reaction ID" value="UER00161"/>
</dbReference>
<evidence type="ECO:0000313" key="11">
    <source>
        <dbReference type="Proteomes" id="UP000245916"/>
    </source>
</evidence>
<name>A0A2U2J208_9SPHN</name>
<dbReference type="EMBL" id="QFFF01000001">
    <property type="protein sequence ID" value="PWG02342.1"/>
    <property type="molecule type" value="Genomic_DNA"/>
</dbReference>